<dbReference type="GO" id="GO:0030163">
    <property type="term" value="P:protein catabolic process"/>
    <property type="evidence" value="ECO:0007669"/>
    <property type="project" value="InterPro"/>
</dbReference>
<dbReference type="GO" id="GO:0005524">
    <property type="term" value="F:ATP binding"/>
    <property type="evidence" value="ECO:0007669"/>
    <property type="project" value="InterPro"/>
</dbReference>
<sequence length="286" mass="31185">MELENQKNQSRSLIVALAVILAISLYLNAQLISSLHELSQRVNVLEEENLHLKSQIESLNKSLQTYEEVLTVPSEWRWLYAAGVYIGSSSKPEGMLMKIYVDVKPGSGKIFIATKPLIGIELQSSAEAAFNVVCDMLNLNRSHYDLYIVIEANKSVNVVDGPSAGATLATLIAAAFLNENLNHSIVATGTILPNGGVGEVGGIVEKAIAAFEGGAKVFAVPKGQTEVVVSTPVIYKPVPWITIKSYRYEKINLQDYLESEGYTLKVVEIESLADLLKLHGIILTKD</sequence>
<evidence type="ECO:0000256" key="4">
    <source>
        <dbReference type="SAM" id="Coils"/>
    </source>
</evidence>
<dbReference type="InterPro" id="IPR027065">
    <property type="entry name" value="Lon_Prtase"/>
</dbReference>
<evidence type="ECO:0000256" key="2">
    <source>
        <dbReference type="ARBA" id="ARBA00022801"/>
    </source>
</evidence>
<protein>
    <recommendedName>
        <fullName evidence="6">Lon proteolytic domain-containing protein</fullName>
    </recommendedName>
</protein>
<keyword evidence="5" id="KW-1133">Transmembrane helix</keyword>
<feature type="domain" description="Lon proteolytic" evidence="6">
    <location>
        <begin position="94"/>
        <end position="230"/>
    </location>
</feature>
<dbReference type="AlphaFoldDB" id="A0A497EVQ5"/>
<keyword evidence="5" id="KW-0472">Membrane</keyword>
<evidence type="ECO:0000256" key="3">
    <source>
        <dbReference type="ARBA" id="ARBA00022825"/>
    </source>
</evidence>
<dbReference type="Gene3D" id="3.30.230.10">
    <property type="match status" value="1"/>
</dbReference>
<evidence type="ECO:0000313" key="8">
    <source>
        <dbReference type="Proteomes" id="UP000272051"/>
    </source>
</evidence>
<keyword evidence="4" id="KW-0175">Coiled coil</keyword>
<name>A0A497EVQ5_9CREN</name>
<dbReference type="EMBL" id="QMQX01000116">
    <property type="protein sequence ID" value="RLE51315.1"/>
    <property type="molecule type" value="Genomic_DNA"/>
</dbReference>
<gene>
    <name evidence="7" type="ORF">DRJ33_06135</name>
</gene>
<dbReference type="SUPFAM" id="SSF54211">
    <property type="entry name" value="Ribosomal protein S5 domain 2-like"/>
    <property type="match status" value="1"/>
</dbReference>
<evidence type="ECO:0000256" key="1">
    <source>
        <dbReference type="ARBA" id="ARBA00004141"/>
    </source>
</evidence>
<evidence type="ECO:0000259" key="6">
    <source>
        <dbReference type="Pfam" id="PF05362"/>
    </source>
</evidence>
<dbReference type="InterPro" id="IPR014721">
    <property type="entry name" value="Ribsml_uS5_D2-typ_fold_subgr"/>
</dbReference>
<keyword evidence="2" id="KW-0378">Hydrolase</keyword>
<accession>A0A497EVQ5</accession>
<reference evidence="7 8" key="1">
    <citation type="submission" date="2018-06" db="EMBL/GenBank/DDBJ databases">
        <title>Extensive metabolic versatility and redundancy in microbially diverse, dynamic hydrothermal sediments.</title>
        <authorList>
            <person name="Dombrowski N."/>
            <person name="Teske A."/>
            <person name="Baker B.J."/>
        </authorList>
    </citation>
    <scope>NUCLEOTIDE SEQUENCE [LARGE SCALE GENOMIC DNA]</scope>
    <source>
        <strain evidence="7">B34_G17</strain>
    </source>
</reference>
<feature type="transmembrane region" description="Helical" evidence="5">
    <location>
        <begin position="12"/>
        <end position="32"/>
    </location>
</feature>
<dbReference type="Pfam" id="PF05362">
    <property type="entry name" value="Lon_C"/>
    <property type="match status" value="1"/>
</dbReference>
<evidence type="ECO:0000313" key="7">
    <source>
        <dbReference type="EMBL" id="RLE51315.1"/>
    </source>
</evidence>
<dbReference type="InterPro" id="IPR008268">
    <property type="entry name" value="Peptidase_S16_AS"/>
</dbReference>
<dbReference type="InterPro" id="IPR020568">
    <property type="entry name" value="Ribosomal_Su5_D2-typ_SF"/>
</dbReference>
<feature type="coiled-coil region" evidence="4">
    <location>
        <begin position="28"/>
        <end position="69"/>
    </location>
</feature>
<dbReference type="Proteomes" id="UP000272051">
    <property type="component" value="Unassembled WGS sequence"/>
</dbReference>
<dbReference type="InterPro" id="IPR008269">
    <property type="entry name" value="Lon_proteolytic"/>
</dbReference>
<keyword evidence="3" id="KW-0720">Serine protease</keyword>
<dbReference type="GO" id="GO:0006508">
    <property type="term" value="P:proteolysis"/>
    <property type="evidence" value="ECO:0007669"/>
    <property type="project" value="InterPro"/>
</dbReference>
<dbReference type="GO" id="GO:0016020">
    <property type="term" value="C:membrane"/>
    <property type="evidence" value="ECO:0007669"/>
    <property type="project" value="UniProtKB-SubCell"/>
</dbReference>
<dbReference type="GO" id="GO:0004176">
    <property type="term" value="F:ATP-dependent peptidase activity"/>
    <property type="evidence" value="ECO:0007669"/>
    <property type="project" value="InterPro"/>
</dbReference>
<dbReference type="PANTHER" id="PTHR10046">
    <property type="entry name" value="ATP DEPENDENT LON PROTEASE FAMILY MEMBER"/>
    <property type="match status" value="1"/>
</dbReference>
<comment type="caution">
    <text evidence="7">The sequence shown here is derived from an EMBL/GenBank/DDBJ whole genome shotgun (WGS) entry which is preliminary data.</text>
</comment>
<dbReference type="PRINTS" id="PR00830">
    <property type="entry name" value="ENDOLAPTASE"/>
</dbReference>
<keyword evidence="3" id="KW-0645">Protease</keyword>
<proteinExistence type="predicted"/>
<comment type="subcellular location">
    <subcellularLocation>
        <location evidence="1">Membrane</location>
        <topology evidence="1">Multi-pass membrane protein</topology>
    </subcellularLocation>
</comment>
<evidence type="ECO:0000256" key="5">
    <source>
        <dbReference type="SAM" id="Phobius"/>
    </source>
</evidence>
<dbReference type="GO" id="GO:0004252">
    <property type="term" value="F:serine-type endopeptidase activity"/>
    <property type="evidence" value="ECO:0007669"/>
    <property type="project" value="InterPro"/>
</dbReference>
<keyword evidence="5" id="KW-0812">Transmembrane</keyword>
<organism evidence="7 8">
    <name type="scientific">Thermoproteota archaeon</name>
    <dbReference type="NCBI Taxonomy" id="2056631"/>
    <lineage>
        <taxon>Archaea</taxon>
        <taxon>Thermoproteota</taxon>
    </lineage>
</organism>
<dbReference type="PROSITE" id="PS01046">
    <property type="entry name" value="LON_SER"/>
    <property type="match status" value="1"/>
</dbReference>